<name>A0A9D2GIH9_9FIRM</name>
<reference evidence="3" key="1">
    <citation type="journal article" date="2021" name="PeerJ">
        <title>Extensive microbial diversity within the chicken gut microbiome revealed by metagenomics and culture.</title>
        <authorList>
            <person name="Gilroy R."/>
            <person name="Ravi A."/>
            <person name="Getino M."/>
            <person name="Pursley I."/>
            <person name="Horton D.L."/>
            <person name="Alikhan N.F."/>
            <person name="Baker D."/>
            <person name="Gharbi K."/>
            <person name="Hall N."/>
            <person name="Watson M."/>
            <person name="Adriaenssens E.M."/>
            <person name="Foster-Nyarko E."/>
            <person name="Jarju S."/>
            <person name="Secka A."/>
            <person name="Antonio M."/>
            <person name="Oren A."/>
            <person name="Chaudhuri R.R."/>
            <person name="La Ragione R."/>
            <person name="Hildebrand F."/>
            <person name="Pallen M.J."/>
        </authorList>
    </citation>
    <scope>NUCLEOTIDE SEQUENCE</scope>
    <source>
        <strain evidence="3">ChiBcec1-1093</strain>
    </source>
</reference>
<accession>A0A9D2GIH9</accession>
<dbReference type="InterPro" id="IPR001173">
    <property type="entry name" value="Glyco_trans_2-like"/>
</dbReference>
<keyword evidence="1" id="KW-1133">Transmembrane helix</keyword>
<sequence>MLTSLIIPCYNEEDVLPLLWHSLETVTEELREKSEFEFIFVDDGSKDGTLKKIKELALEDSRVTYLSFSRNFGKEAAMYAGLCNAKGDYAAIMDADMQDPPSLLPEMFRLMEEGYDSVAARRVSRAGEPKIRSLGARLFYRLINRISDADIVDGARDFRLMKREMVDAVVAMSEYHRFSKGIFGWVGFKTCWLPYENVERAAGETKWSFWGLLKYSVEGMINFSQAPLSIASWCGIGLTGVSFVMILFIIVRKLLFGDPVAGWPSLACIIVFLGGIELLCMGIMGQYLAKTYMEVKGRPHCIVGETNREDAKKIL</sequence>
<dbReference type="GO" id="GO:0005886">
    <property type="term" value="C:plasma membrane"/>
    <property type="evidence" value="ECO:0007669"/>
    <property type="project" value="TreeGrafter"/>
</dbReference>
<dbReference type="PANTHER" id="PTHR48090">
    <property type="entry name" value="UNDECAPRENYL-PHOSPHATE 4-DEOXY-4-FORMAMIDO-L-ARABINOSE TRANSFERASE-RELATED"/>
    <property type="match status" value="1"/>
</dbReference>
<dbReference type="InterPro" id="IPR029044">
    <property type="entry name" value="Nucleotide-diphossugar_trans"/>
</dbReference>
<dbReference type="SUPFAM" id="SSF53448">
    <property type="entry name" value="Nucleotide-diphospho-sugar transferases"/>
    <property type="match status" value="1"/>
</dbReference>
<dbReference type="Pfam" id="PF00535">
    <property type="entry name" value="Glycos_transf_2"/>
    <property type="match status" value="1"/>
</dbReference>
<organism evidence="3 4">
    <name type="scientific">Candidatus Lachnoclostridium stercorigallinarum</name>
    <dbReference type="NCBI Taxonomy" id="2838634"/>
    <lineage>
        <taxon>Bacteria</taxon>
        <taxon>Bacillati</taxon>
        <taxon>Bacillota</taxon>
        <taxon>Clostridia</taxon>
        <taxon>Lachnospirales</taxon>
        <taxon>Lachnospiraceae</taxon>
    </lineage>
</organism>
<dbReference type="AlphaFoldDB" id="A0A9D2GIH9"/>
<feature type="transmembrane region" description="Helical" evidence="1">
    <location>
        <begin position="230"/>
        <end position="251"/>
    </location>
</feature>
<evidence type="ECO:0000256" key="1">
    <source>
        <dbReference type="SAM" id="Phobius"/>
    </source>
</evidence>
<evidence type="ECO:0000313" key="4">
    <source>
        <dbReference type="Proteomes" id="UP000824101"/>
    </source>
</evidence>
<evidence type="ECO:0000259" key="2">
    <source>
        <dbReference type="Pfam" id="PF00535"/>
    </source>
</evidence>
<dbReference type="CDD" id="cd04187">
    <property type="entry name" value="DPM1_like_bac"/>
    <property type="match status" value="1"/>
</dbReference>
<reference evidence="3" key="2">
    <citation type="submission" date="2021-04" db="EMBL/GenBank/DDBJ databases">
        <authorList>
            <person name="Gilroy R."/>
        </authorList>
    </citation>
    <scope>NUCLEOTIDE SEQUENCE</scope>
    <source>
        <strain evidence="3">ChiBcec1-1093</strain>
    </source>
</reference>
<keyword evidence="1" id="KW-0472">Membrane</keyword>
<keyword evidence="1" id="KW-0812">Transmembrane</keyword>
<evidence type="ECO:0000313" key="3">
    <source>
        <dbReference type="EMBL" id="HIZ79502.1"/>
    </source>
</evidence>
<dbReference type="InterPro" id="IPR050256">
    <property type="entry name" value="Glycosyltransferase_2"/>
</dbReference>
<feature type="domain" description="Glycosyltransferase 2-like" evidence="2">
    <location>
        <begin position="4"/>
        <end position="168"/>
    </location>
</feature>
<dbReference type="PANTHER" id="PTHR48090:SF8">
    <property type="entry name" value="GLYCOSYLTRANSFERASE CSBB-RELATED"/>
    <property type="match status" value="1"/>
</dbReference>
<dbReference type="Gene3D" id="3.90.550.10">
    <property type="entry name" value="Spore Coat Polysaccharide Biosynthesis Protein SpsA, Chain A"/>
    <property type="match status" value="1"/>
</dbReference>
<dbReference type="Proteomes" id="UP000824101">
    <property type="component" value="Unassembled WGS sequence"/>
</dbReference>
<feature type="transmembrane region" description="Helical" evidence="1">
    <location>
        <begin position="263"/>
        <end position="289"/>
    </location>
</feature>
<proteinExistence type="predicted"/>
<comment type="caution">
    <text evidence="3">The sequence shown here is derived from an EMBL/GenBank/DDBJ whole genome shotgun (WGS) entry which is preliminary data.</text>
</comment>
<protein>
    <submittedName>
        <fullName evidence="3">Glycosyltransferase family 2 protein</fullName>
    </submittedName>
</protein>
<dbReference type="EMBL" id="DXBC01000108">
    <property type="protein sequence ID" value="HIZ79502.1"/>
    <property type="molecule type" value="Genomic_DNA"/>
</dbReference>
<gene>
    <name evidence="3" type="ORF">IAA17_06920</name>
</gene>